<evidence type="ECO:0000256" key="2">
    <source>
        <dbReference type="ARBA" id="ARBA00022679"/>
    </source>
</evidence>
<keyword evidence="1" id="KW-0328">Glycosyltransferase</keyword>
<keyword evidence="2" id="KW-0808">Transferase</keyword>
<organism evidence="4 5">
    <name type="scientific">Actinomadura vinacea</name>
    <dbReference type="NCBI Taxonomy" id="115336"/>
    <lineage>
        <taxon>Bacteria</taxon>
        <taxon>Bacillati</taxon>
        <taxon>Actinomycetota</taxon>
        <taxon>Actinomycetes</taxon>
        <taxon>Streptosporangiales</taxon>
        <taxon>Thermomonosporaceae</taxon>
        <taxon>Actinomadura</taxon>
    </lineage>
</organism>
<evidence type="ECO:0000259" key="3">
    <source>
        <dbReference type="Pfam" id="PF13579"/>
    </source>
</evidence>
<dbReference type="InterPro" id="IPR028098">
    <property type="entry name" value="Glyco_trans_4-like_N"/>
</dbReference>
<protein>
    <submittedName>
        <fullName evidence="4">Glycosyltransferase</fullName>
    </submittedName>
</protein>
<dbReference type="PANTHER" id="PTHR12526">
    <property type="entry name" value="GLYCOSYLTRANSFERASE"/>
    <property type="match status" value="1"/>
</dbReference>
<dbReference type="Proteomes" id="UP001501231">
    <property type="component" value="Unassembled WGS sequence"/>
</dbReference>
<dbReference type="EMBL" id="BAAARW010000003">
    <property type="protein sequence ID" value="GAA2405299.1"/>
    <property type="molecule type" value="Genomic_DNA"/>
</dbReference>
<dbReference type="PANTHER" id="PTHR12526:SF510">
    <property type="entry name" value="D-INOSITOL 3-PHOSPHATE GLYCOSYLTRANSFERASE"/>
    <property type="match status" value="1"/>
</dbReference>
<gene>
    <name evidence="4" type="ORF">GCM10010191_11400</name>
</gene>
<name>A0ABN3IJR5_9ACTN</name>
<accession>A0ABN3IJR5</accession>
<reference evidence="4 5" key="1">
    <citation type="journal article" date="2019" name="Int. J. Syst. Evol. Microbiol.">
        <title>The Global Catalogue of Microorganisms (GCM) 10K type strain sequencing project: providing services to taxonomists for standard genome sequencing and annotation.</title>
        <authorList>
            <consortium name="The Broad Institute Genomics Platform"/>
            <consortium name="The Broad Institute Genome Sequencing Center for Infectious Disease"/>
            <person name="Wu L."/>
            <person name="Ma J."/>
        </authorList>
    </citation>
    <scope>NUCLEOTIDE SEQUENCE [LARGE SCALE GENOMIC DNA]</scope>
    <source>
        <strain evidence="4 5">JCM 3325</strain>
    </source>
</reference>
<evidence type="ECO:0000313" key="5">
    <source>
        <dbReference type="Proteomes" id="UP001501231"/>
    </source>
</evidence>
<sequence length="316" mass="34593">MRTYLPYQNAGAEWMLHTMLRALADRGCTVQVLLERVRPGMTAGHEMHGVAILPRRGEDDFLDIFRDPVRRPDVIVTQQPATGPATSLGERFGVPVVQIVHSASPDSITCCDRAALVVVNAEWIGDAIGLRDPLVIHPPVPAADYATIPGECVTLINLKLTKGAQVFYQLAERFPDQRFLGVRGGYGAQVIRADLPNVEIIDTVPGDRMRDAVYARSRILLVPSLYESYGRVGVEAMCSGIPVIANPTPGLRESLGDAGVFRDIDDLDSWAEALAGLLAPEGWHEASRRAVRRARDLDPAADLERWCAAIRSLAER</sequence>
<proteinExistence type="predicted"/>
<dbReference type="CDD" id="cd03801">
    <property type="entry name" value="GT4_PimA-like"/>
    <property type="match status" value="1"/>
</dbReference>
<dbReference type="Pfam" id="PF13579">
    <property type="entry name" value="Glyco_trans_4_4"/>
    <property type="match status" value="1"/>
</dbReference>
<dbReference type="Pfam" id="PF13692">
    <property type="entry name" value="Glyco_trans_1_4"/>
    <property type="match status" value="1"/>
</dbReference>
<dbReference type="Gene3D" id="3.40.50.2000">
    <property type="entry name" value="Glycogen Phosphorylase B"/>
    <property type="match status" value="2"/>
</dbReference>
<comment type="caution">
    <text evidence="4">The sequence shown here is derived from an EMBL/GenBank/DDBJ whole genome shotgun (WGS) entry which is preliminary data.</text>
</comment>
<dbReference type="SUPFAM" id="SSF53756">
    <property type="entry name" value="UDP-Glycosyltransferase/glycogen phosphorylase"/>
    <property type="match status" value="1"/>
</dbReference>
<evidence type="ECO:0000256" key="1">
    <source>
        <dbReference type="ARBA" id="ARBA00022676"/>
    </source>
</evidence>
<feature type="domain" description="Glycosyltransferase subfamily 4-like N-terminal" evidence="3">
    <location>
        <begin position="11"/>
        <end position="115"/>
    </location>
</feature>
<evidence type="ECO:0000313" key="4">
    <source>
        <dbReference type="EMBL" id="GAA2405299.1"/>
    </source>
</evidence>
<keyword evidence="5" id="KW-1185">Reference proteome</keyword>